<name>Q8KHC7_RENSA</name>
<evidence type="ECO:0000313" key="1">
    <source>
        <dbReference type="EMBL" id="AAM45388.1"/>
    </source>
</evidence>
<proteinExistence type="predicted"/>
<dbReference type="EMBL" id="AF428072">
    <property type="protein sequence ID" value="AAM47189.1"/>
    <property type="molecule type" value="Genomic_DNA"/>
</dbReference>
<reference evidence="1" key="3">
    <citation type="submission" date="2004-10" db="EMBL/GenBank/DDBJ databases">
        <authorList>
            <person name="Grayson T.H."/>
            <person name="Alexander S.M."/>
        </authorList>
    </citation>
    <scope>NUCLEOTIDE SEQUENCE</scope>
    <source>
        <strain evidence="2">980036-150</strain>
        <strain evidence="1">ATCC33209</strain>
        <strain evidence="3">NCIMB 1114</strain>
    </source>
</reference>
<dbReference type="EMBL" id="AF428071">
    <property type="protein sequence ID" value="AAM47186.1"/>
    <property type="molecule type" value="Genomic_DNA"/>
</dbReference>
<dbReference type="AlphaFoldDB" id="Q8KHC7"/>
<dbReference type="EMBL" id="AF178994">
    <property type="protein sequence ID" value="AAM45388.1"/>
    <property type="molecule type" value="Genomic_DNA"/>
</dbReference>
<evidence type="ECO:0000313" key="3">
    <source>
        <dbReference type="EMBL" id="AAM47189.1"/>
    </source>
</evidence>
<reference evidence="1" key="1">
    <citation type="journal article" date="2000" name="Appl. Environ. Microbiol.">
        <title>Molecular diversity of Renibacterium salmoninarum isolates determined by randomly amplified polymorphic DNA analysis.</title>
        <authorList>
            <person name="Grayson T.H."/>
            <person name="Atienzar F.A."/>
            <person name="Alexander S.M."/>
            <person name="Cooper L.F."/>
            <person name="Gilpin M.L."/>
        </authorList>
    </citation>
    <scope>NUCLEOTIDE SEQUENCE</scope>
    <source>
        <strain evidence="1">ATCC33209</strain>
    </source>
</reference>
<gene>
    <name evidence="1" type="primary">rrgA</name>
</gene>
<protein>
    <submittedName>
        <fullName evidence="1 2">Putative ion transport</fullName>
    </submittedName>
</protein>
<organism evidence="1">
    <name type="scientific">Renibacterium salmoninarum</name>
    <dbReference type="NCBI Taxonomy" id="1646"/>
    <lineage>
        <taxon>Bacteria</taxon>
        <taxon>Bacillati</taxon>
        <taxon>Actinomycetota</taxon>
        <taxon>Actinomycetes</taxon>
        <taxon>Micrococcales</taxon>
        <taxon>Micrococcaceae</taxon>
        <taxon>Renibacterium</taxon>
    </lineage>
</organism>
<accession>Q8KHC7</accession>
<reference evidence="1" key="2">
    <citation type="journal article" date="2002" name="Immunology">
        <title>Host responses to Renibacterium salmoninarum and specific components of the pathogen reveal the mechanisms of immune suppression and activation.</title>
        <authorList>
            <person name="Grayson T.H."/>
            <person name="Cooper L.F."/>
            <person name="Wrathmell A.B."/>
            <person name="Roper J."/>
            <person name="Evenden A.J."/>
            <person name="Gilpin M.L."/>
        </authorList>
    </citation>
    <scope>NUCLEOTIDE SEQUENCE</scope>
    <source>
        <strain evidence="2">980036-150</strain>
        <strain evidence="1">ATCC33209</strain>
        <strain evidence="3">NCIMB 1114</strain>
    </source>
</reference>
<evidence type="ECO:0000313" key="2">
    <source>
        <dbReference type="EMBL" id="AAM47186.1"/>
    </source>
</evidence>
<sequence length="102" mass="10886">MNTVCCLISPVLLFMNSALTYKGAENVASRSLHSAIVYFGSANSGSEKLKDIVPWKSSIGEISSKMSDRPEVVATLSSPASTAFCIRSCQRPLPTSQSKLSV</sequence>